<dbReference type="Gene3D" id="3.40.50.410">
    <property type="entry name" value="von Willebrand factor, type A domain"/>
    <property type="match status" value="1"/>
</dbReference>
<dbReference type="AlphaFoldDB" id="A0A4Y9YCI3"/>
<dbReference type="InterPro" id="IPR036465">
    <property type="entry name" value="vWFA_dom_sf"/>
</dbReference>
<reference evidence="2 3" key="1">
    <citation type="submission" date="2019-02" db="EMBL/GenBank/DDBJ databases">
        <title>Genome sequencing of the rare red list fungi Dentipellis fragilis.</title>
        <authorList>
            <person name="Buettner E."/>
            <person name="Kellner H."/>
        </authorList>
    </citation>
    <scope>NUCLEOTIDE SEQUENCE [LARGE SCALE GENOMIC DNA]</scope>
    <source>
        <strain evidence="2 3">DSM 105465</strain>
    </source>
</reference>
<evidence type="ECO:0000313" key="3">
    <source>
        <dbReference type="Proteomes" id="UP000298327"/>
    </source>
</evidence>
<keyword evidence="3" id="KW-1185">Reference proteome</keyword>
<feature type="domain" description="VWFA" evidence="1">
    <location>
        <begin position="222"/>
        <end position="373"/>
    </location>
</feature>
<gene>
    <name evidence="2" type="ORF">EVG20_g7738</name>
</gene>
<dbReference type="EMBL" id="SEOQ01000611">
    <property type="protein sequence ID" value="TFY59578.1"/>
    <property type="molecule type" value="Genomic_DNA"/>
</dbReference>
<dbReference type="SUPFAM" id="SSF53300">
    <property type="entry name" value="vWA-like"/>
    <property type="match status" value="1"/>
</dbReference>
<dbReference type="Pfam" id="PF00092">
    <property type="entry name" value="VWA"/>
    <property type="match status" value="1"/>
</dbReference>
<proteinExistence type="predicted"/>
<dbReference type="STRING" id="205917.A0A4Y9YCI3"/>
<evidence type="ECO:0000259" key="1">
    <source>
        <dbReference type="Pfam" id="PF00092"/>
    </source>
</evidence>
<dbReference type="Pfam" id="PF11901">
    <property type="entry name" value="DM9"/>
    <property type="match status" value="1"/>
</dbReference>
<comment type="caution">
    <text evidence="2">The sequence shown here is derived from an EMBL/GenBank/DDBJ whole genome shotgun (WGS) entry which is preliminary data.</text>
</comment>
<evidence type="ECO:0000313" key="2">
    <source>
        <dbReference type="EMBL" id="TFY59578.1"/>
    </source>
</evidence>
<dbReference type="Proteomes" id="UP000298327">
    <property type="component" value="Unassembled WGS sequence"/>
</dbReference>
<dbReference type="OrthoDB" id="2142040at2759"/>
<organism evidence="2 3">
    <name type="scientific">Dentipellis fragilis</name>
    <dbReference type="NCBI Taxonomy" id="205917"/>
    <lineage>
        <taxon>Eukaryota</taxon>
        <taxon>Fungi</taxon>
        <taxon>Dikarya</taxon>
        <taxon>Basidiomycota</taxon>
        <taxon>Agaricomycotina</taxon>
        <taxon>Agaricomycetes</taxon>
        <taxon>Russulales</taxon>
        <taxon>Hericiaceae</taxon>
        <taxon>Dentipellis</taxon>
    </lineage>
</organism>
<name>A0A4Y9YCI3_9AGAM</name>
<dbReference type="InterPro" id="IPR006616">
    <property type="entry name" value="DM9_repeat"/>
</dbReference>
<dbReference type="PANTHER" id="PTHR34706">
    <property type="entry name" value="SLR1338 PROTEIN"/>
    <property type="match status" value="1"/>
</dbReference>
<sequence length="434" mass="47522">MAYRNSPQYMSPYSSSMYSGANPSIYPKNDLYPPSNQNSRAPLAVLGAPLEPAAPEVAYMSPRSPAPVPPMPAAPVSKTPRTFLQWTIQAKEATSDFKKNGYPSPVAWVFVEGNDIPPNAIVAGDDRGRPLYIARSFYEGCMQPGKAGRHLRLGAAIPYNGREIDVSSYEVLVEALTPVRWTFQESLVITGNTTGNRSLEAGAELQAAQPTGLQRLNLIKTVVIVDDSMSMAGQAWNDAREALAGVAEVSGKMGTDGLDIFFLNDSRFRFEIRDRNAVRSLFDLVMPEGQTPTGKKLEDVLGIYVPKLEDRRLGHKPISIVVITDGVPTDDPKQVIIETARRLDLSGVPLRQLGIQFVQIGDDPGATEALQELDDGLEHMHGIRDIVDTTVFNPNDPLFRTETLIKILMGAVDNALDNTVSPSLPRVDYPQYSR</sequence>
<dbReference type="PANTHER" id="PTHR34706:SF1">
    <property type="entry name" value="VWFA DOMAIN-CONTAINING PROTEIN"/>
    <property type="match status" value="1"/>
</dbReference>
<dbReference type="SMART" id="SM00696">
    <property type="entry name" value="DM9"/>
    <property type="match status" value="1"/>
</dbReference>
<dbReference type="InterPro" id="IPR002035">
    <property type="entry name" value="VWF_A"/>
</dbReference>
<protein>
    <recommendedName>
        <fullName evidence="1">VWFA domain-containing protein</fullName>
    </recommendedName>
</protein>
<accession>A0A4Y9YCI3</accession>